<dbReference type="GO" id="GO:0003735">
    <property type="term" value="F:structural constituent of ribosome"/>
    <property type="evidence" value="ECO:0007669"/>
    <property type="project" value="InterPro"/>
</dbReference>
<dbReference type="Pfam" id="PF14693">
    <property type="entry name" value="Ribosomal_TL5_C"/>
    <property type="match status" value="1"/>
</dbReference>
<keyword evidence="2 5" id="KW-0694">RNA-binding</keyword>
<keyword evidence="3 5" id="KW-0689">Ribosomal protein</keyword>
<dbReference type="EMBL" id="JACNFK010000034">
    <property type="protein sequence ID" value="MBC8520184.1"/>
    <property type="molecule type" value="Genomic_DNA"/>
</dbReference>
<organism evidence="9 10">
    <name type="scientific">Candidatus Thiopontia autotrophica</name>
    <dbReference type="NCBI Taxonomy" id="2841688"/>
    <lineage>
        <taxon>Bacteria</taxon>
        <taxon>Pseudomonadati</taxon>
        <taxon>Pseudomonadota</taxon>
        <taxon>Gammaproteobacteria</taxon>
        <taxon>Candidatus Thiopontia</taxon>
    </lineage>
</organism>
<sequence length="225" mass="24321">MSSSFEMSAAPRGDLGKAATRRLRHSGQVPAVIYGDNKEPASIMMVHDDLMHNLENEAFYSHILSIEVDGNKEDVVLKDLQRHPAKAKILHADFMRVSSKSEMKMNVPLHFINEEAAPGIKDGGILSRLMTDVEISCLASNLPEFIEVDLTGLEVGDSVQLSQLVLPEGVTITALARGDDHDQAIATVQKVRAVKEDDEVVAEAGAEGEDAEGADEADSEDSGEE</sequence>
<dbReference type="GO" id="GO:0008097">
    <property type="term" value="F:5S rRNA binding"/>
    <property type="evidence" value="ECO:0007669"/>
    <property type="project" value="InterPro"/>
</dbReference>
<dbReference type="PANTHER" id="PTHR33284:SF1">
    <property type="entry name" value="RIBOSOMAL PROTEIN L25_GLN-TRNA SYNTHETASE, ANTI-CODON-BINDING DOMAIN-CONTAINING PROTEIN"/>
    <property type="match status" value="1"/>
</dbReference>
<dbReference type="Gene3D" id="2.170.120.20">
    <property type="entry name" value="Ribosomal protein L25, beta domain"/>
    <property type="match status" value="1"/>
</dbReference>
<comment type="function">
    <text evidence="5">This is one of the proteins that binds to the 5S RNA in the ribosome where it forms part of the central protuberance.</text>
</comment>
<dbReference type="NCBIfam" id="NF004130">
    <property type="entry name" value="PRK05618.1-5"/>
    <property type="match status" value="1"/>
</dbReference>
<evidence type="ECO:0000313" key="10">
    <source>
        <dbReference type="Proteomes" id="UP000654401"/>
    </source>
</evidence>
<feature type="region of interest" description="Disordered" evidence="6">
    <location>
        <begin position="197"/>
        <end position="225"/>
    </location>
</feature>
<evidence type="ECO:0000256" key="5">
    <source>
        <dbReference type="HAMAP-Rule" id="MF_01334"/>
    </source>
</evidence>
<feature type="domain" description="Large ribosomal subunit protein bL25 L25" evidence="7">
    <location>
        <begin position="8"/>
        <end position="94"/>
    </location>
</feature>
<dbReference type="PANTHER" id="PTHR33284">
    <property type="entry name" value="RIBOSOMAL PROTEIN L25/GLN-TRNA SYNTHETASE, ANTI-CODON-BINDING DOMAIN-CONTAINING PROTEIN"/>
    <property type="match status" value="1"/>
</dbReference>
<dbReference type="SUPFAM" id="SSF50715">
    <property type="entry name" value="Ribosomal protein L25-like"/>
    <property type="match status" value="1"/>
</dbReference>
<dbReference type="NCBIfam" id="NF004128">
    <property type="entry name" value="PRK05618.1-2"/>
    <property type="match status" value="1"/>
</dbReference>
<dbReference type="InterPro" id="IPR020055">
    <property type="entry name" value="Ribosomal_bL25_short"/>
</dbReference>
<accession>A0A8J6TNS7</accession>
<evidence type="ECO:0000259" key="8">
    <source>
        <dbReference type="Pfam" id="PF14693"/>
    </source>
</evidence>
<dbReference type="GO" id="GO:0006412">
    <property type="term" value="P:translation"/>
    <property type="evidence" value="ECO:0007669"/>
    <property type="project" value="UniProtKB-UniRule"/>
</dbReference>
<dbReference type="CDD" id="cd00495">
    <property type="entry name" value="Ribosomal_L25_TL5_CTC"/>
    <property type="match status" value="1"/>
</dbReference>
<dbReference type="Gene3D" id="2.40.240.10">
    <property type="entry name" value="Ribosomal Protein L25, Chain P"/>
    <property type="match status" value="1"/>
</dbReference>
<evidence type="ECO:0000256" key="2">
    <source>
        <dbReference type="ARBA" id="ARBA00022884"/>
    </source>
</evidence>
<dbReference type="Proteomes" id="UP000654401">
    <property type="component" value="Unassembled WGS sequence"/>
</dbReference>
<dbReference type="InterPro" id="IPR011035">
    <property type="entry name" value="Ribosomal_bL25/Gln-tRNA_synth"/>
</dbReference>
<feature type="region of interest" description="Disordered" evidence="6">
    <location>
        <begin position="1"/>
        <end position="21"/>
    </location>
</feature>
<feature type="domain" description="Large ribosomal subunit protein bL25 beta" evidence="8">
    <location>
        <begin position="102"/>
        <end position="190"/>
    </location>
</feature>
<dbReference type="InterPro" id="IPR020056">
    <property type="entry name" value="Rbsml_bL25/Gln-tRNA_synth_N"/>
</dbReference>
<dbReference type="InterPro" id="IPR001021">
    <property type="entry name" value="Ribosomal_bL25_long"/>
</dbReference>
<name>A0A8J6TNS7_9GAMM</name>
<proteinExistence type="inferred from homology"/>
<dbReference type="HAMAP" id="MF_01334">
    <property type="entry name" value="Ribosomal_bL25_CTC"/>
    <property type="match status" value="1"/>
</dbReference>
<dbReference type="GO" id="GO:0022625">
    <property type="term" value="C:cytosolic large ribosomal subunit"/>
    <property type="evidence" value="ECO:0007669"/>
    <property type="project" value="TreeGrafter"/>
</dbReference>
<dbReference type="InterPro" id="IPR037121">
    <property type="entry name" value="Ribosomal_bL25_C"/>
</dbReference>
<comment type="subunit">
    <text evidence="5">Part of the 50S ribosomal subunit; part of the 5S rRNA/L5/L18/L25 subcomplex. Contacts the 5S rRNA. Binds to the 5S rRNA independently of L5 and L18.</text>
</comment>
<dbReference type="InterPro" id="IPR020930">
    <property type="entry name" value="Ribosomal_uL5_bac-type"/>
</dbReference>
<dbReference type="AlphaFoldDB" id="A0A8J6TNS7"/>
<gene>
    <name evidence="5" type="primary">rplY</name>
    <name evidence="5" type="synonym">ctc</name>
    <name evidence="9" type="ORF">H8D24_07245</name>
</gene>
<evidence type="ECO:0000256" key="3">
    <source>
        <dbReference type="ARBA" id="ARBA00022980"/>
    </source>
</evidence>
<dbReference type="InterPro" id="IPR020057">
    <property type="entry name" value="Ribosomal_bL25_b-dom"/>
</dbReference>
<comment type="caution">
    <text evidence="9">The sequence shown here is derived from an EMBL/GenBank/DDBJ whole genome shotgun (WGS) entry which is preliminary data.</text>
</comment>
<keyword evidence="4 5" id="KW-0687">Ribonucleoprotein</keyword>
<dbReference type="Pfam" id="PF01386">
    <property type="entry name" value="Ribosomal_L25p"/>
    <property type="match status" value="1"/>
</dbReference>
<evidence type="ECO:0000259" key="7">
    <source>
        <dbReference type="Pfam" id="PF01386"/>
    </source>
</evidence>
<reference evidence="9 10" key="1">
    <citation type="submission" date="2020-08" db="EMBL/GenBank/DDBJ databases">
        <title>Bridging the membrane lipid divide: bacteria of the FCB group superphylum have the potential to synthesize archaeal ether lipids.</title>
        <authorList>
            <person name="Villanueva L."/>
            <person name="Von Meijenfeldt F.A.B."/>
            <person name="Westbye A.B."/>
            <person name="Yadav S."/>
            <person name="Hopmans E.C."/>
            <person name="Dutilh B.E."/>
            <person name="Sinninghe Damste J.S."/>
        </authorList>
    </citation>
    <scope>NUCLEOTIDE SEQUENCE [LARGE SCALE GENOMIC DNA]</scope>
    <source>
        <strain evidence="9">NIOZ-UU100</strain>
    </source>
</reference>
<dbReference type="NCBIfam" id="TIGR00731">
    <property type="entry name" value="bL25_bact_ctc"/>
    <property type="match status" value="1"/>
</dbReference>
<evidence type="ECO:0000256" key="6">
    <source>
        <dbReference type="SAM" id="MobiDB-lite"/>
    </source>
</evidence>
<evidence type="ECO:0000256" key="4">
    <source>
        <dbReference type="ARBA" id="ARBA00023274"/>
    </source>
</evidence>
<keyword evidence="1 5" id="KW-0699">rRNA-binding</keyword>
<dbReference type="NCBIfam" id="NF004612">
    <property type="entry name" value="PRK05943.1"/>
    <property type="match status" value="1"/>
</dbReference>
<evidence type="ECO:0000313" key="9">
    <source>
        <dbReference type="EMBL" id="MBC8520184.1"/>
    </source>
</evidence>
<protein>
    <recommendedName>
        <fullName evidence="5">Large ribosomal subunit protein bL25</fullName>
    </recommendedName>
    <alternativeName>
        <fullName evidence="5">General stress protein CTC</fullName>
    </alternativeName>
</protein>
<comment type="similarity">
    <text evidence="5">Belongs to the bacterial ribosomal protein bL25 family. CTC subfamily.</text>
</comment>
<dbReference type="InterPro" id="IPR029751">
    <property type="entry name" value="Ribosomal_L25_dom"/>
</dbReference>
<dbReference type="HAMAP" id="MF_01336">
    <property type="entry name" value="Ribosomal_bL25"/>
    <property type="match status" value="1"/>
</dbReference>
<evidence type="ECO:0000256" key="1">
    <source>
        <dbReference type="ARBA" id="ARBA00022730"/>
    </source>
</evidence>